<proteinExistence type="predicted"/>
<sequence length="797" mass="88014">MERRNRPVGGDDESTRCAPVDRRGGHFPESGGRADRVNDAPSAVLFYAAEQLTPIASPFIVDAPLMKPPRVLCPPPPPTTATNAPTLRPPPSYPPTILLPLSHALVLPKFFFHSLQRAAGPRLKIALSLSLSLSLCLQPTIFQANCSLSGVFEWTAAKDSSTKMDGPYFNRLGQHSSRSPRKHRRAPRQEIDDDEDDDDSQSSPVTEYRRPRRKPKRRSATLSPAGYRNDRVNRPSAPSSHSARRRSDVSDMDLLAARLFKQSLNGPHSFVRSFSPLSSGAHKRPDLPSFATPGGGGSQKKHASRGSMQQNLRKTSSEPCVEECDQEKMERIRELLNSLSIPKYQTGVRNTHRHHSQSPANQEIWATPRGSLMAADLDMAINDSNSASESDMINTDIEELKEAAQSIQSLSRVFKLPPSPQEPMPMPSPMGRMDQDQPAGGRVVPSLSVSSSSANETSANGNGAFQHRRYGITTRLGGHPRGVMQFLPSVKQSPFLSQNALDTYTSSKNRREGLLYPTTSDARLTTAVVQPRYSHSLSIPGYEPAPPNMLPTDYPLGVVQMRRKVSMPEAFYGFETSGDELYLPAGVMNHQDHLSASFHPDYPSPLEQEGMMVHNSDRKSSAPQERLRPVSRFASFGSQAVARQQQSRKAIVRQMSEHEKSSLSDMDLGTYQQGIKGAESLAGFSRFSKLLKSLRSSRQNSPDNLTDSMALSPASSESPLSSPGRSDRRMLLAKSDSVPWGGRSPMRLSSSGMDEQGLHESMFQADLMLWRKRSRASLRRHEVRIKAALIEGRLSKR</sequence>
<feature type="region of interest" description="Disordered" evidence="1">
    <location>
        <begin position="163"/>
        <end position="249"/>
    </location>
</feature>
<evidence type="ECO:0000256" key="1">
    <source>
        <dbReference type="SAM" id="MobiDB-lite"/>
    </source>
</evidence>
<evidence type="ECO:0000313" key="3">
    <source>
        <dbReference type="WBParaSite" id="PSAMB.scaffold96size80756.g1795.t1"/>
    </source>
</evidence>
<dbReference type="WBParaSite" id="PSAMB.scaffold96size80756.g1795.t1">
    <property type="protein sequence ID" value="PSAMB.scaffold96size80756.g1795.t1"/>
    <property type="gene ID" value="PSAMB.scaffold96size80756.g1795"/>
</dbReference>
<feature type="compositionally biased region" description="Basic residues" evidence="1">
    <location>
        <begin position="210"/>
        <end position="219"/>
    </location>
</feature>
<feature type="region of interest" description="Disordered" evidence="1">
    <location>
        <begin position="1"/>
        <end position="35"/>
    </location>
</feature>
<evidence type="ECO:0000313" key="2">
    <source>
        <dbReference type="Proteomes" id="UP000887566"/>
    </source>
</evidence>
<feature type="compositionally biased region" description="Basic and acidic residues" evidence="1">
    <location>
        <begin position="13"/>
        <end position="35"/>
    </location>
</feature>
<feature type="region of interest" description="Disordered" evidence="1">
    <location>
        <begin position="415"/>
        <end position="464"/>
    </location>
</feature>
<accession>A0A914XUB4</accession>
<feature type="region of interest" description="Disordered" evidence="1">
    <location>
        <begin position="275"/>
        <end position="321"/>
    </location>
</feature>
<feature type="compositionally biased region" description="Low complexity" evidence="1">
    <location>
        <begin position="441"/>
        <end position="464"/>
    </location>
</feature>
<feature type="region of interest" description="Disordered" evidence="1">
    <location>
        <begin position="695"/>
        <end position="753"/>
    </location>
</feature>
<name>A0A914XUB4_9BILA</name>
<keyword evidence="2" id="KW-1185">Reference proteome</keyword>
<organism evidence="2 3">
    <name type="scientific">Plectus sambesii</name>
    <dbReference type="NCBI Taxonomy" id="2011161"/>
    <lineage>
        <taxon>Eukaryota</taxon>
        <taxon>Metazoa</taxon>
        <taxon>Ecdysozoa</taxon>
        <taxon>Nematoda</taxon>
        <taxon>Chromadorea</taxon>
        <taxon>Plectida</taxon>
        <taxon>Plectina</taxon>
        <taxon>Plectoidea</taxon>
        <taxon>Plectidae</taxon>
        <taxon>Plectus</taxon>
    </lineage>
</organism>
<dbReference type="AlphaFoldDB" id="A0A914XUB4"/>
<feature type="compositionally biased region" description="Pro residues" evidence="1">
    <location>
        <begin position="417"/>
        <end position="428"/>
    </location>
</feature>
<dbReference type="Proteomes" id="UP000887566">
    <property type="component" value="Unplaced"/>
</dbReference>
<feature type="compositionally biased region" description="Polar residues" evidence="1">
    <location>
        <begin position="306"/>
        <end position="318"/>
    </location>
</feature>
<reference evidence="3" key="1">
    <citation type="submission" date="2022-11" db="UniProtKB">
        <authorList>
            <consortium name="WormBaseParasite"/>
        </authorList>
    </citation>
    <scope>IDENTIFICATION</scope>
</reference>
<feature type="compositionally biased region" description="Low complexity" evidence="1">
    <location>
        <begin position="708"/>
        <end position="723"/>
    </location>
</feature>
<feature type="compositionally biased region" description="Acidic residues" evidence="1">
    <location>
        <begin position="191"/>
        <end position="200"/>
    </location>
</feature>
<protein>
    <submittedName>
        <fullName evidence="3">Uncharacterized protein</fullName>
    </submittedName>
</protein>